<dbReference type="GO" id="GO:0008270">
    <property type="term" value="F:zinc ion binding"/>
    <property type="evidence" value="ECO:0007669"/>
    <property type="project" value="InterPro"/>
</dbReference>
<comment type="similarity">
    <text evidence="1 8">Belongs to the peptidase M3 family.</text>
</comment>
<dbReference type="Proteomes" id="UP000053095">
    <property type="component" value="Unassembled WGS sequence"/>
</dbReference>
<gene>
    <name evidence="12" type="ORF">TCE0_024f07505</name>
</gene>
<dbReference type="PANTHER" id="PTHR11804:SF84">
    <property type="entry name" value="SACCHAROLYSIN"/>
    <property type="match status" value="1"/>
</dbReference>
<protein>
    <submittedName>
        <fullName evidence="12">Prd1 homolog</fullName>
    </submittedName>
</protein>
<feature type="domain" description="Xylanolytic transcriptional activator regulatory" evidence="11">
    <location>
        <begin position="759"/>
        <end position="876"/>
    </location>
</feature>
<reference evidence="13" key="1">
    <citation type="journal article" date="2015" name="Genome Announc.">
        <title>Draft genome sequence of Talaromyces cellulolyticus strain Y-94, a source of lignocellulosic biomass-degrading enzymes.</title>
        <authorList>
            <person name="Fujii T."/>
            <person name="Koike H."/>
            <person name="Sawayama S."/>
            <person name="Yano S."/>
            <person name="Inoue H."/>
        </authorList>
    </citation>
    <scope>NUCLEOTIDE SEQUENCE [LARGE SCALE GENOMIC DNA]</scope>
    <source>
        <strain evidence="13">Y-94</strain>
    </source>
</reference>
<keyword evidence="5 8" id="KW-0862">Zinc</keyword>
<evidence type="ECO:0000256" key="9">
    <source>
        <dbReference type="SAM" id="MobiDB-lite"/>
    </source>
</evidence>
<comment type="cofactor">
    <cofactor evidence="8">
        <name>Zn(2+)</name>
        <dbReference type="ChEBI" id="CHEBI:29105"/>
    </cofactor>
    <text evidence="8">Binds 1 zinc ion.</text>
</comment>
<dbReference type="GO" id="GO:0006351">
    <property type="term" value="P:DNA-templated transcription"/>
    <property type="evidence" value="ECO:0007669"/>
    <property type="project" value="InterPro"/>
</dbReference>
<dbReference type="InterPro" id="IPR001567">
    <property type="entry name" value="Pept_M3A_M3B_dom"/>
</dbReference>
<evidence type="ECO:0000256" key="5">
    <source>
        <dbReference type="ARBA" id="ARBA00022833"/>
    </source>
</evidence>
<accession>A0A6V8H928</accession>
<evidence type="ECO:0000256" key="8">
    <source>
        <dbReference type="RuleBase" id="RU003435"/>
    </source>
</evidence>
<dbReference type="AlphaFoldDB" id="A0A6V8H928"/>
<evidence type="ECO:0000259" key="11">
    <source>
        <dbReference type="Pfam" id="PF04082"/>
    </source>
</evidence>
<dbReference type="InterPro" id="IPR007219">
    <property type="entry name" value="XnlR_reg_dom"/>
</dbReference>
<dbReference type="Pfam" id="PF04082">
    <property type="entry name" value="Fungal_trans"/>
    <property type="match status" value="1"/>
</dbReference>
<evidence type="ECO:0000256" key="6">
    <source>
        <dbReference type="ARBA" id="ARBA00023049"/>
    </source>
</evidence>
<organism evidence="12 13">
    <name type="scientific">Talaromyces pinophilus</name>
    <name type="common">Penicillium pinophilum</name>
    <dbReference type="NCBI Taxonomy" id="128442"/>
    <lineage>
        <taxon>Eukaryota</taxon>
        <taxon>Fungi</taxon>
        <taxon>Dikarya</taxon>
        <taxon>Ascomycota</taxon>
        <taxon>Pezizomycotina</taxon>
        <taxon>Eurotiomycetes</taxon>
        <taxon>Eurotiomycetidae</taxon>
        <taxon>Eurotiales</taxon>
        <taxon>Trichocomaceae</taxon>
        <taxon>Talaromyces</taxon>
        <taxon>Talaromyces sect. Talaromyces</taxon>
    </lineage>
</organism>
<evidence type="ECO:0000256" key="1">
    <source>
        <dbReference type="ARBA" id="ARBA00006040"/>
    </source>
</evidence>
<dbReference type="InterPro" id="IPR024077">
    <property type="entry name" value="Neurolysin/TOP_dom2"/>
</dbReference>
<dbReference type="GO" id="GO:0006508">
    <property type="term" value="P:proteolysis"/>
    <property type="evidence" value="ECO:0007669"/>
    <property type="project" value="UniProtKB-KW"/>
</dbReference>
<dbReference type="SUPFAM" id="SSF55486">
    <property type="entry name" value="Metalloproteases ('zincins'), catalytic domain"/>
    <property type="match status" value="1"/>
</dbReference>
<dbReference type="FunFam" id="3.40.390.10:FF:000074">
    <property type="entry name" value="Metalloprotease"/>
    <property type="match status" value="1"/>
</dbReference>
<dbReference type="EMBL" id="DF933820">
    <property type="protein sequence ID" value="GAM37520.1"/>
    <property type="molecule type" value="Genomic_DNA"/>
</dbReference>
<evidence type="ECO:0000256" key="2">
    <source>
        <dbReference type="ARBA" id="ARBA00022670"/>
    </source>
</evidence>
<dbReference type="InterPro" id="IPR045090">
    <property type="entry name" value="Pept_M3A_M3B"/>
</dbReference>
<evidence type="ECO:0000256" key="3">
    <source>
        <dbReference type="ARBA" id="ARBA00022723"/>
    </source>
</evidence>
<keyword evidence="7" id="KW-0539">Nucleus</keyword>
<feature type="region of interest" description="Disordered" evidence="9">
    <location>
        <begin position="1"/>
        <end position="21"/>
    </location>
</feature>
<dbReference type="GO" id="GO:0004222">
    <property type="term" value="F:metalloendopeptidase activity"/>
    <property type="evidence" value="ECO:0007669"/>
    <property type="project" value="InterPro"/>
</dbReference>
<keyword evidence="4 8" id="KW-0378">Hydrolase</keyword>
<evidence type="ECO:0000256" key="4">
    <source>
        <dbReference type="ARBA" id="ARBA00022801"/>
    </source>
</evidence>
<keyword evidence="2 8" id="KW-0645">Protease</keyword>
<evidence type="ECO:0000259" key="10">
    <source>
        <dbReference type="Pfam" id="PF01432"/>
    </source>
</evidence>
<dbReference type="GO" id="GO:0005758">
    <property type="term" value="C:mitochondrial intermembrane space"/>
    <property type="evidence" value="ECO:0007669"/>
    <property type="project" value="TreeGrafter"/>
</dbReference>
<proteinExistence type="inferred from homology"/>
<feature type="domain" description="Peptidase M3A/M3B catalytic" evidence="10">
    <location>
        <begin position="222"/>
        <end position="689"/>
    </location>
</feature>
<dbReference type="PANTHER" id="PTHR11804">
    <property type="entry name" value="PROTEASE M3 THIMET OLIGOPEPTIDASE-RELATED"/>
    <property type="match status" value="1"/>
</dbReference>
<evidence type="ECO:0000256" key="7">
    <source>
        <dbReference type="ARBA" id="ARBA00023242"/>
    </source>
</evidence>
<dbReference type="Gene3D" id="1.10.1370.10">
    <property type="entry name" value="Neurolysin, domain 3"/>
    <property type="match status" value="1"/>
</dbReference>
<comment type="caution">
    <text evidence="12">The sequence shown here is derived from an EMBL/GenBank/DDBJ whole genome shotgun (WGS) entry which is preliminary data.</text>
</comment>
<evidence type="ECO:0000313" key="12">
    <source>
        <dbReference type="EMBL" id="GAM37520.1"/>
    </source>
</evidence>
<dbReference type="Gene3D" id="1.20.1050.40">
    <property type="entry name" value="Endopeptidase. Chain P, domain 1"/>
    <property type="match status" value="1"/>
</dbReference>
<dbReference type="GO" id="GO:0003677">
    <property type="term" value="F:DNA binding"/>
    <property type="evidence" value="ECO:0007669"/>
    <property type="project" value="InterPro"/>
</dbReference>
<dbReference type="CDD" id="cd12148">
    <property type="entry name" value="fungal_TF_MHR"/>
    <property type="match status" value="1"/>
</dbReference>
<dbReference type="CDD" id="cd06455">
    <property type="entry name" value="M3A_TOP"/>
    <property type="match status" value="1"/>
</dbReference>
<keyword evidence="3 8" id="KW-0479">Metal-binding</keyword>
<sequence length="1135" mass="130256">METSHLPRRPPQTAPPLSHTPAAVRESVARLLSQSRNLHDQLVNISDKEISWETGIAPLAYHESRVSTETNILKFYQYASPNSDLRAASREAVQELEAFEIEKYLRDDLFKIVDTIKKDPLSESLDIESRHYLDSEYRKYVANGLGLEPGPQRDRFKEIKKRMNVLSVEFQSNLDEDSCEISFSIQDLDGVPADVINRLEKDSEQDDMVKATLQYADYFPIMDNARNSDTRKRLFLAFENKCKDNVTLFREMMILRDEAARLLGYANYAAYQLEGRLVTSLEKVDSFLDDLLLKLADPGAEEIKRLKALKIADMGGEPTEGEQYYLWDHRYYNRLLLEKEYQLDYQQIAEFFPLHKTFKGMIDIFSNLFGLIFHEVDVSHQGEDLPWHPDVRIFHVWDDDDEGGEFVGYLYLDLYARDGKRSHPCNINLQPGFEYENGERSYPSTVLLCSFARPAGTKPCLLQHSDVVTLFHELGHSIHDLVSRTRYSRFHGTMTVLDFCETPSKMLENWCWLAGPLQSLSHHYETGESIPQSIVDNLVRVKGVNSGLFYLRQLHVSIFDLHIHRPLSHTSILATNITSIYNSLWQSITQMAGPDSSSDTGGNDWGHGYATFFHLLSDYGAGYYSYLLAEVYALDMFYFAFKSDPLNPEQGRRYRHMVLEKGGSQPEMKTLGDYLGREASTQAFYEELAIRAITIHEQTFRARWNTGKIPDSRGSYARLMAICAVSALRIKNGAVLNERNVPDDLNPRLFFDETLRALPDNVNDFEEFESLQATGLACLTALHYSDGPLLHQILGLYHAVIAEHGFSDEKRWPRGLSEIDIEERRRLFWHMYRLEVHTSLVIGHVVRCPELQSSVTYPTIQDVDSTESEGRNDHQAEWLSGWNFVTDLYRGIEHVIAQFKYRRASANLDCRRLSTAFILDYDPQEKILGPLAAARDDLPERFKKAMPVSSNTCRNRCGYQTANIACTYQLLRMVTFSAYHTTTLYEACQTVLELIDEISNIPIEYLRAMGLAMLQELSGFGHILSSFINEGLSRSDYYHLRTVMLCMSELLESLSSCMVTAMEAGQRLREYVEDIDRLLDIPQTPDRQMPFDEDEAQCQDDANTLDLLSQQLLVPLDILQRIPWPAVWEESVGLF</sequence>
<dbReference type="GO" id="GO:0006518">
    <property type="term" value="P:peptide metabolic process"/>
    <property type="evidence" value="ECO:0007669"/>
    <property type="project" value="TreeGrafter"/>
</dbReference>
<keyword evidence="6 8" id="KW-0482">Metalloprotease</keyword>
<name>A0A6V8H928_TALPI</name>
<dbReference type="Pfam" id="PF01432">
    <property type="entry name" value="Peptidase_M3"/>
    <property type="match status" value="1"/>
</dbReference>
<keyword evidence="13" id="KW-1185">Reference proteome</keyword>
<dbReference type="Gene3D" id="3.40.390.10">
    <property type="entry name" value="Collagenase (Catalytic Domain)"/>
    <property type="match status" value="1"/>
</dbReference>
<evidence type="ECO:0000313" key="13">
    <source>
        <dbReference type="Proteomes" id="UP000053095"/>
    </source>
</evidence>
<dbReference type="InterPro" id="IPR024080">
    <property type="entry name" value="Neurolysin/TOP_N"/>
</dbReference>
<dbReference type="InterPro" id="IPR024079">
    <property type="entry name" value="MetalloPept_cat_dom_sf"/>
</dbReference>